<evidence type="ECO:0000313" key="2">
    <source>
        <dbReference type="Proteomes" id="UP000673691"/>
    </source>
</evidence>
<sequence length="104" mass="11403">MIAPPLQVIEVGRRPACLFAVSLPPPSQVIRVPVLGLLVRCIVIIALTSRRGVTTWPARSPYRQYCPARSFTVLLSSPAQDIGDYRPAFYPLCTDVASHRDAVS</sequence>
<organism evidence="1 2">
    <name type="scientific">Olpidium bornovanus</name>
    <dbReference type="NCBI Taxonomy" id="278681"/>
    <lineage>
        <taxon>Eukaryota</taxon>
        <taxon>Fungi</taxon>
        <taxon>Fungi incertae sedis</taxon>
        <taxon>Olpidiomycota</taxon>
        <taxon>Olpidiomycotina</taxon>
        <taxon>Olpidiomycetes</taxon>
        <taxon>Olpidiales</taxon>
        <taxon>Olpidiaceae</taxon>
        <taxon>Olpidium</taxon>
    </lineage>
</organism>
<gene>
    <name evidence="1" type="ORF">BJ554DRAFT_2110</name>
</gene>
<proteinExistence type="predicted"/>
<reference evidence="1 2" key="1">
    <citation type="journal article" name="Sci. Rep.">
        <title>Genome-scale phylogenetic analyses confirm Olpidium as the closest living zoosporic fungus to the non-flagellated, terrestrial fungi.</title>
        <authorList>
            <person name="Chang Y."/>
            <person name="Rochon D."/>
            <person name="Sekimoto S."/>
            <person name="Wang Y."/>
            <person name="Chovatia M."/>
            <person name="Sandor L."/>
            <person name="Salamov A."/>
            <person name="Grigoriev I.V."/>
            <person name="Stajich J.E."/>
            <person name="Spatafora J.W."/>
        </authorList>
    </citation>
    <scope>NUCLEOTIDE SEQUENCE [LARGE SCALE GENOMIC DNA]</scope>
    <source>
        <strain evidence="1">S191</strain>
    </source>
</reference>
<protein>
    <submittedName>
        <fullName evidence="1">Uncharacterized protein</fullName>
    </submittedName>
</protein>
<keyword evidence="2" id="KW-1185">Reference proteome</keyword>
<evidence type="ECO:0000313" key="1">
    <source>
        <dbReference type="EMBL" id="KAG5463054.1"/>
    </source>
</evidence>
<dbReference type="EMBL" id="JAEFCI010001216">
    <property type="protein sequence ID" value="KAG5463054.1"/>
    <property type="molecule type" value="Genomic_DNA"/>
</dbReference>
<name>A0A8H8A132_9FUNG</name>
<dbReference type="AlphaFoldDB" id="A0A8H8A132"/>
<accession>A0A8H8A132</accession>
<dbReference type="Proteomes" id="UP000673691">
    <property type="component" value="Unassembled WGS sequence"/>
</dbReference>
<comment type="caution">
    <text evidence="1">The sequence shown here is derived from an EMBL/GenBank/DDBJ whole genome shotgun (WGS) entry which is preliminary data.</text>
</comment>